<evidence type="ECO:0000313" key="6">
    <source>
        <dbReference type="Proteomes" id="UP000078459"/>
    </source>
</evidence>
<feature type="binding site" evidence="4">
    <location>
        <position position="116"/>
    </location>
    <ligand>
        <name>substrate</name>
    </ligand>
</feature>
<dbReference type="RefSeq" id="WP_068822014.1">
    <property type="nucleotide sequence ID" value="NZ_LWHJ01000022.1"/>
</dbReference>
<dbReference type="PANTHER" id="PTHR36845">
    <property type="entry name" value="HYDROLASE, PUTATIVE (AFU_ORTHOLOGUE AFUA_7G05090)-RELATED"/>
    <property type="match status" value="1"/>
</dbReference>
<keyword evidence="1 5" id="KW-0378">Hydrolase</keyword>
<dbReference type="Proteomes" id="UP000078459">
    <property type="component" value="Unassembled WGS sequence"/>
</dbReference>
<gene>
    <name evidence="5" type="ORF">A5893_07540</name>
</gene>
<dbReference type="Pfam" id="PF07470">
    <property type="entry name" value="Glyco_hydro_88"/>
    <property type="match status" value="1"/>
</dbReference>
<feature type="active site" description="Nucleophile" evidence="3">
    <location>
        <position position="116"/>
    </location>
</feature>
<name>A0A179DJ23_9SPHI</name>
<dbReference type="InterPro" id="IPR052369">
    <property type="entry name" value="UG_Glycosaminoglycan_Hydrolase"/>
</dbReference>
<protein>
    <submittedName>
        <fullName evidence="5">Glucuronyl hydrolase</fullName>
    </submittedName>
</protein>
<feature type="active site" description="Proton donor" evidence="3">
    <location>
        <position position="181"/>
    </location>
</feature>
<dbReference type="InterPro" id="IPR012341">
    <property type="entry name" value="6hp_glycosidase-like_sf"/>
</dbReference>
<dbReference type="PANTHER" id="PTHR36845:SF1">
    <property type="entry name" value="HYDROLASE, PUTATIVE (AFU_ORTHOLOGUE AFUA_7G05090)-RELATED"/>
    <property type="match status" value="1"/>
</dbReference>
<dbReference type="SUPFAM" id="SSF48208">
    <property type="entry name" value="Six-hairpin glycosidases"/>
    <property type="match status" value="1"/>
</dbReference>
<dbReference type="GO" id="GO:0000272">
    <property type="term" value="P:polysaccharide catabolic process"/>
    <property type="evidence" value="ECO:0007669"/>
    <property type="project" value="TreeGrafter"/>
</dbReference>
<accession>A0A179DJ23</accession>
<evidence type="ECO:0000256" key="3">
    <source>
        <dbReference type="PIRSR" id="PIRSR610905-1"/>
    </source>
</evidence>
<dbReference type="Gene3D" id="1.50.10.10">
    <property type="match status" value="1"/>
</dbReference>
<reference evidence="5 6" key="1">
    <citation type="submission" date="2016-04" db="EMBL/GenBank/DDBJ databases">
        <authorList>
            <person name="Evans L.H."/>
            <person name="Alamgir A."/>
            <person name="Owens N."/>
            <person name="Weber N.D."/>
            <person name="Virtaneva K."/>
            <person name="Barbian K."/>
            <person name="Babar A."/>
            <person name="Rosenke K."/>
        </authorList>
    </citation>
    <scope>NUCLEOTIDE SEQUENCE [LARGE SCALE GENOMIC DNA]</scope>
    <source>
        <strain evidence="5 6">CCM 8644</strain>
    </source>
</reference>
<evidence type="ECO:0000313" key="5">
    <source>
        <dbReference type="EMBL" id="OAQ40782.1"/>
    </source>
</evidence>
<dbReference type="AlphaFoldDB" id="A0A179DJ23"/>
<dbReference type="InterPro" id="IPR010905">
    <property type="entry name" value="Glyco_hydro_88"/>
</dbReference>
<dbReference type="EMBL" id="LWHJ01000022">
    <property type="protein sequence ID" value="OAQ40782.1"/>
    <property type="molecule type" value="Genomic_DNA"/>
</dbReference>
<dbReference type="OrthoDB" id="428577at2"/>
<proteinExistence type="inferred from homology"/>
<keyword evidence="6" id="KW-1185">Reference proteome</keyword>
<feature type="binding site" evidence="4">
    <location>
        <position position="257"/>
    </location>
    <ligand>
        <name>substrate</name>
    </ligand>
</feature>
<evidence type="ECO:0000256" key="2">
    <source>
        <dbReference type="ARBA" id="ARBA00038358"/>
    </source>
</evidence>
<feature type="binding site" evidence="4">
    <location>
        <position position="241"/>
    </location>
    <ligand>
        <name>substrate</name>
    </ligand>
</feature>
<feature type="binding site" evidence="4">
    <location>
        <position position="181"/>
    </location>
    <ligand>
        <name>substrate</name>
    </ligand>
</feature>
<reference evidence="5 6" key="2">
    <citation type="submission" date="2016-06" db="EMBL/GenBank/DDBJ databases">
        <title>Pedobacter psychrophilus sp. nov., isolated from Antarctic fragmentary rock.</title>
        <authorList>
            <person name="Svec P."/>
        </authorList>
    </citation>
    <scope>NUCLEOTIDE SEQUENCE [LARGE SCALE GENOMIC DNA]</scope>
    <source>
        <strain evidence="5 6">CCM 8644</strain>
    </source>
</reference>
<dbReference type="GO" id="GO:0052757">
    <property type="term" value="F:chondroitin hydrolase activity"/>
    <property type="evidence" value="ECO:0007669"/>
    <property type="project" value="TreeGrafter"/>
</dbReference>
<dbReference type="InterPro" id="IPR008928">
    <property type="entry name" value="6-hairpin_glycosidase_sf"/>
</dbReference>
<sequence>MISGYKYFIISFLVVILLSFSNNEKEINPPIDHVFDTAAIQYKGMLESSKNLAFYPRTTDIDGKLKFVPISDWTGGFWPGSLWYMYEYTQDSFWKKSAMKWTKSLEKNQFNNTHHDLGFMMYNSYGNAFKLTNDSTLIPVLIQSAKSLISRYSPKVESIKSWKERTSPDGKQTWKFPVIIDNMMNLELLFFASKQTKNPIYRNIAIKHSETAMRNHVRPDYSSYHMVNYDENTGRVLDRKTVQGFSDNSLWARGQAWAVYGFTTVYRETKDQRFLVTAQKMANFYLNSPNLPEDKIPYWDFNVGQAGYKPEWNFDVLKYQPVPRDASAAAIMASALLELSTYSDAKLKTKYVTEAAGMLVSLSSDNYLANPGTNNHFLLKHSVGNMQKDSEVNVPLIYADYYFLEAMLRYNKITKF</sequence>
<feature type="binding site" evidence="4">
    <location>
        <position position="253"/>
    </location>
    <ligand>
        <name>substrate</name>
    </ligand>
</feature>
<organism evidence="5 6">
    <name type="scientific">Pedobacter psychrophilus</name>
    <dbReference type="NCBI Taxonomy" id="1826909"/>
    <lineage>
        <taxon>Bacteria</taxon>
        <taxon>Pseudomonadati</taxon>
        <taxon>Bacteroidota</taxon>
        <taxon>Sphingobacteriia</taxon>
        <taxon>Sphingobacteriales</taxon>
        <taxon>Sphingobacteriaceae</taxon>
        <taxon>Pedobacter</taxon>
    </lineage>
</organism>
<dbReference type="STRING" id="1826909.A5893_07540"/>
<evidence type="ECO:0000256" key="4">
    <source>
        <dbReference type="PIRSR" id="PIRSR610905-2"/>
    </source>
</evidence>
<evidence type="ECO:0000256" key="1">
    <source>
        <dbReference type="ARBA" id="ARBA00022801"/>
    </source>
</evidence>
<comment type="caution">
    <text evidence="5">The sequence shown here is derived from an EMBL/GenBank/DDBJ whole genome shotgun (WGS) entry which is preliminary data.</text>
</comment>
<comment type="similarity">
    <text evidence="2">Belongs to the glycosyl hydrolase 88 family.</text>
</comment>